<dbReference type="SUPFAM" id="SSF54060">
    <property type="entry name" value="His-Me finger endonucleases"/>
    <property type="match status" value="1"/>
</dbReference>
<evidence type="ECO:0008006" key="3">
    <source>
        <dbReference type="Google" id="ProtNLM"/>
    </source>
</evidence>
<dbReference type="InterPro" id="IPR043502">
    <property type="entry name" value="DNA/RNA_pol_sf"/>
</dbReference>
<dbReference type="EMBL" id="CALNXI010000852">
    <property type="protein sequence ID" value="CAH3143360.1"/>
    <property type="molecule type" value="Genomic_DNA"/>
</dbReference>
<comment type="caution">
    <text evidence="1">The sequence shown here is derived from an EMBL/GenBank/DDBJ whole genome shotgun (WGS) entry which is preliminary data.</text>
</comment>
<proteinExistence type="predicted"/>
<dbReference type="PANTHER" id="PTHR31511">
    <property type="entry name" value="PROTEIN CBG23764"/>
    <property type="match status" value="1"/>
</dbReference>
<dbReference type="SUPFAM" id="SSF56672">
    <property type="entry name" value="DNA/RNA polymerases"/>
    <property type="match status" value="1"/>
</dbReference>
<sequence>MSNQSTDGFQGSQPFINDKQFQNLSLDEIRHIIEEGKEGLKKDYKELGERRKLIKQCKKLKEAREKVRKGIDIKKPKKSKPKGVHKIKTFEEYFQECIENKEFLADTPPYFREALERAIKEYHQGLVKEKSAFENFAVKYIIEGDPGLTPIEYFNKIYATLKDFFTYHRNIKFSMILVCLMEQQVLSKDKGVVGLNEDKAYFNSGTHINLESTDVEKLIDKCVKKIIEDLEIFQKNGSGWYFKEVVQLEIHTVKNGVMKGSSYIPLPDWISDKKAIVNIENKDEKCFLWCILRYLHPRDKNDTRLTDLKKYDNSLNTKGINFPMKLKHISKFEKLNPSLPGINVFSVNENKKFYPLRMAEKDCLNRFIHCLNTIDLFFYEQDGVSHYSLIKSFTRLIKSQITSSKNGLFYICKKCFTHFTKYELLQKYILYCSNNETVAVKMPPQNTMLGFKNYYKQLPIPFVVYADFECFTKPMNTCSPNPKESYNYNYQKHEPSGFCFYIKGIVPGIKFEPITYTKTKDSDDISKIFVSKIAKVTNKIYNDFYRRLIPLRLTHAEQKSFDEAEICHICKKELLSDKVRDHCHFTGQYRGAAHNSCNLQCRKPMILAVIFHNLQGYDAHLFIKQLACLPGELNCIPSTEEKYISFSKKIKVDEYKSRRNGEMIPLYFEIRFIDSFRFLQTSLANLVSNLQPDDFNNTKEIFSENVDLLTRKGVYPYDYVSSMEKLSETQLPPKDSFYSKLNDEDITDDDYQHAINVWNTFECKTIRDYHDLYLKSDVLLLSDVFENFRKTCLYHYNLDPAHYYTSPGLAWDACLKETGQELQLLHDYDMLMMFEKGIRGGISHISKRYTEANNKYMKDYRLDVESTYIQYLDANNLYGWAMSQSLPTHGFKWIRDLTKETVMDILEKANHSMSNLGRKGYIFEVDLEYPPVLWKSHNDYPLAPEKMIVNGVEKLICHFKPRKNYVVHYRNLRQYLEMGMRITAVHRGISFYQSSWMEPYIRKNTELRKTAANSFEKDFFKLMNNSVFGKTIENIRKRQNIFLVDDRKKALK</sequence>
<reference evidence="1 2" key="1">
    <citation type="submission" date="2022-05" db="EMBL/GenBank/DDBJ databases">
        <authorList>
            <consortium name="Genoscope - CEA"/>
            <person name="William W."/>
        </authorList>
    </citation>
    <scope>NUCLEOTIDE SEQUENCE [LARGE SCALE GENOMIC DNA]</scope>
</reference>
<name>A0ABN8PL13_9CNID</name>
<accession>A0ABN8PL13</accession>
<dbReference type="PANTHER" id="PTHR31511:SF12">
    <property type="entry name" value="RHO TERMINATION FACTOR N-TERMINAL DOMAIN-CONTAINING PROTEIN"/>
    <property type="match status" value="1"/>
</dbReference>
<evidence type="ECO:0000313" key="2">
    <source>
        <dbReference type="Proteomes" id="UP001159427"/>
    </source>
</evidence>
<keyword evidence="2" id="KW-1185">Reference proteome</keyword>
<organism evidence="1 2">
    <name type="scientific">Porites evermanni</name>
    <dbReference type="NCBI Taxonomy" id="104178"/>
    <lineage>
        <taxon>Eukaryota</taxon>
        <taxon>Metazoa</taxon>
        <taxon>Cnidaria</taxon>
        <taxon>Anthozoa</taxon>
        <taxon>Hexacorallia</taxon>
        <taxon>Scleractinia</taxon>
        <taxon>Fungiina</taxon>
        <taxon>Poritidae</taxon>
        <taxon>Porites</taxon>
    </lineage>
</organism>
<evidence type="ECO:0000313" key="1">
    <source>
        <dbReference type="EMBL" id="CAH3143360.1"/>
    </source>
</evidence>
<dbReference type="Gene3D" id="3.40.1800.10">
    <property type="entry name" value="His-Me finger endonucleases"/>
    <property type="match status" value="1"/>
</dbReference>
<dbReference type="Proteomes" id="UP001159427">
    <property type="component" value="Unassembled WGS sequence"/>
</dbReference>
<protein>
    <recommendedName>
        <fullName evidence="3">DNA-directed DNA polymerase</fullName>
    </recommendedName>
</protein>
<dbReference type="InterPro" id="IPR044925">
    <property type="entry name" value="His-Me_finger_sf"/>
</dbReference>
<dbReference type="InterPro" id="IPR038563">
    <property type="entry name" value="Endonuclease_7_sf"/>
</dbReference>
<dbReference type="InterPro" id="IPR012337">
    <property type="entry name" value="RNaseH-like_sf"/>
</dbReference>
<gene>
    <name evidence="1" type="ORF">PEVE_00042829</name>
</gene>
<dbReference type="SUPFAM" id="SSF53098">
    <property type="entry name" value="Ribonuclease H-like"/>
    <property type="match status" value="1"/>
</dbReference>